<dbReference type="InterPro" id="IPR050097">
    <property type="entry name" value="Ferredoxin-NADP_redctase_2"/>
</dbReference>
<keyword evidence="3" id="KW-0560">Oxidoreductase</keyword>
<comment type="catalytic activity">
    <reaction evidence="6">
        <text>[thioredoxin]-dithiol + NADP(+) = [thioredoxin]-disulfide + NADPH + H(+)</text>
        <dbReference type="Rhea" id="RHEA:20345"/>
        <dbReference type="Rhea" id="RHEA-COMP:10698"/>
        <dbReference type="Rhea" id="RHEA-COMP:10700"/>
        <dbReference type="ChEBI" id="CHEBI:15378"/>
        <dbReference type="ChEBI" id="CHEBI:29950"/>
        <dbReference type="ChEBI" id="CHEBI:50058"/>
        <dbReference type="ChEBI" id="CHEBI:57783"/>
        <dbReference type="ChEBI" id="CHEBI:58349"/>
        <dbReference type="EC" id="1.8.1.9"/>
    </reaction>
</comment>
<dbReference type="PRINTS" id="PR00469">
    <property type="entry name" value="PNDRDTASEII"/>
</dbReference>
<dbReference type="EMBL" id="BMJY01000002">
    <property type="protein sequence ID" value="GGH36767.1"/>
    <property type="molecule type" value="Genomic_DNA"/>
</dbReference>
<reference evidence="8" key="1">
    <citation type="journal article" date="2014" name="Int. J. Syst. Evol. Microbiol.">
        <title>Complete genome sequence of Corynebacterium casei LMG S-19264T (=DSM 44701T), isolated from a smear-ripened cheese.</title>
        <authorList>
            <consortium name="US DOE Joint Genome Institute (JGI-PGF)"/>
            <person name="Walter F."/>
            <person name="Albersmeier A."/>
            <person name="Kalinowski J."/>
            <person name="Ruckert C."/>
        </authorList>
    </citation>
    <scope>NUCLEOTIDE SEQUENCE</scope>
    <source>
        <strain evidence="8">CGMCC 1.15794</strain>
    </source>
</reference>
<dbReference type="SUPFAM" id="SSF51905">
    <property type="entry name" value="FAD/NAD(P)-binding domain"/>
    <property type="match status" value="1"/>
</dbReference>
<keyword evidence="9" id="KW-1185">Reference proteome</keyword>
<dbReference type="Gene3D" id="3.50.50.60">
    <property type="entry name" value="FAD/NAD(P)-binding domain"/>
    <property type="match status" value="2"/>
</dbReference>
<proteinExistence type="predicted"/>
<dbReference type="InterPro" id="IPR023753">
    <property type="entry name" value="FAD/NAD-binding_dom"/>
</dbReference>
<dbReference type="AlphaFoldDB" id="A0A917IBZ8"/>
<dbReference type="InterPro" id="IPR036188">
    <property type="entry name" value="FAD/NAD-bd_sf"/>
</dbReference>
<evidence type="ECO:0000256" key="3">
    <source>
        <dbReference type="ARBA" id="ARBA00023002"/>
    </source>
</evidence>
<reference evidence="8" key="2">
    <citation type="submission" date="2020-09" db="EMBL/GenBank/DDBJ databases">
        <authorList>
            <person name="Sun Q."/>
            <person name="Zhou Y."/>
        </authorList>
    </citation>
    <scope>NUCLEOTIDE SEQUENCE</scope>
    <source>
        <strain evidence="8">CGMCC 1.15794</strain>
    </source>
</reference>
<keyword evidence="1" id="KW-0285">Flavoprotein</keyword>
<accession>A0A917IBZ8</accession>
<keyword evidence="4" id="KW-1015">Disulfide bond</keyword>
<dbReference type="PRINTS" id="PR00368">
    <property type="entry name" value="FADPNR"/>
</dbReference>
<keyword evidence="2" id="KW-0274">FAD</keyword>
<gene>
    <name evidence="8" type="ORF">GCM10010921_06140</name>
</gene>
<protein>
    <submittedName>
        <fullName evidence="8">Thioredoxin reductase</fullName>
    </submittedName>
</protein>
<dbReference type="Pfam" id="PF07992">
    <property type="entry name" value="Pyr_redox_2"/>
    <property type="match status" value="1"/>
</dbReference>
<evidence type="ECO:0000256" key="2">
    <source>
        <dbReference type="ARBA" id="ARBA00022827"/>
    </source>
</evidence>
<evidence type="ECO:0000256" key="5">
    <source>
        <dbReference type="ARBA" id="ARBA00023284"/>
    </source>
</evidence>
<evidence type="ECO:0000259" key="7">
    <source>
        <dbReference type="Pfam" id="PF07992"/>
    </source>
</evidence>
<evidence type="ECO:0000313" key="9">
    <source>
        <dbReference type="Proteomes" id="UP000657592"/>
    </source>
</evidence>
<evidence type="ECO:0000256" key="6">
    <source>
        <dbReference type="ARBA" id="ARBA00048132"/>
    </source>
</evidence>
<feature type="domain" description="FAD/NAD(P)-binding" evidence="7">
    <location>
        <begin position="5"/>
        <end position="281"/>
    </location>
</feature>
<comment type="caution">
    <text evidence="8">The sequence shown here is derived from an EMBL/GenBank/DDBJ whole genome shotgun (WGS) entry which is preliminary data.</text>
</comment>
<dbReference type="PROSITE" id="PS00573">
    <property type="entry name" value="PYRIDINE_REDOX_2"/>
    <property type="match status" value="1"/>
</dbReference>
<dbReference type="InterPro" id="IPR008255">
    <property type="entry name" value="Pyr_nucl-diS_OxRdtase_2_AS"/>
</dbReference>
<evidence type="ECO:0000313" key="8">
    <source>
        <dbReference type="EMBL" id="GGH36767.1"/>
    </source>
</evidence>
<name>A0A917IBZ8_9MICO</name>
<dbReference type="RefSeq" id="WP_188754787.1">
    <property type="nucleotide sequence ID" value="NZ_BMJY01000002.1"/>
</dbReference>
<organism evidence="8 9">
    <name type="scientific">Microbacterium album</name>
    <dbReference type="NCBI Taxonomy" id="2053191"/>
    <lineage>
        <taxon>Bacteria</taxon>
        <taxon>Bacillati</taxon>
        <taxon>Actinomycetota</taxon>
        <taxon>Actinomycetes</taxon>
        <taxon>Micrococcales</taxon>
        <taxon>Microbacteriaceae</taxon>
        <taxon>Microbacterium</taxon>
    </lineage>
</organism>
<evidence type="ECO:0000256" key="4">
    <source>
        <dbReference type="ARBA" id="ARBA00023157"/>
    </source>
</evidence>
<evidence type="ECO:0000256" key="1">
    <source>
        <dbReference type="ARBA" id="ARBA00022630"/>
    </source>
</evidence>
<keyword evidence="5" id="KW-0676">Redox-active center</keyword>
<dbReference type="GO" id="GO:0004791">
    <property type="term" value="F:thioredoxin-disulfide reductase (NADPH) activity"/>
    <property type="evidence" value="ECO:0007669"/>
    <property type="project" value="UniProtKB-EC"/>
</dbReference>
<dbReference type="Proteomes" id="UP000657592">
    <property type="component" value="Unassembled WGS sequence"/>
</dbReference>
<dbReference type="PANTHER" id="PTHR48105">
    <property type="entry name" value="THIOREDOXIN REDUCTASE 1-RELATED-RELATED"/>
    <property type="match status" value="1"/>
</dbReference>
<sequence length="315" mass="32246">MTEIYDVTVVGAGTAGLTAARRAAEGGARVLIVERMGAGGQVSTVEGITNFPGQEEPIAGYDLGVQLLEEAEAAGAEVVLAQVDALAPEAEGWVLSGNDEEFRSRIVILAVGSTRRALGVPGEDALEGRGVSHCASCDGPFFRGKQVVVVGGGDSAFDEARILAEHAHDVLIVHTGDAPTAREEIRTRALENANIRVQGGATVSAILGRDGVEGVTIRDEATGAETETAAQGVFVYVGLDPNTDWLADLLERDATGRLVVDGDLATSRAGVFAAGDVRSGTAAMLSESVTDGEVAARAALARLAQVAPDTTAATA</sequence>